<accession>A0A810MT45</accession>
<organism evidence="1 2">
    <name type="scientific">Polymorphospora rubra</name>
    <dbReference type="NCBI Taxonomy" id="338584"/>
    <lineage>
        <taxon>Bacteria</taxon>
        <taxon>Bacillati</taxon>
        <taxon>Actinomycetota</taxon>
        <taxon>Actinomycetes</taxon>
        <taxon>Micromonosporales</taxon>
        <taxon>Micromonosporaceae</taxon>
        <taxon>Polymorphospora</taxon>
    </lineage>
</organism>
<name>A0A810MT45_9ACTN</name>
<protein>
    <submittedName>
        <fullName evidence="1">Uncharacterized protein</fullName>
    </submittedName>
</protein>
<sequence>MTGIATRTAARYADPTHGVAWLRGRTRGAVEAARKTPPADRGGDRRQWLRPILSGPAGIGKSRPAIAFPHTGTVVRRAVTGGTDRTAAAARRGSP</sequence>
<keyword evidence="2" id="KW-1185">Reference proteome</keyword>
<dbReference type="Proteomes" id="UP000680866">
    <property type="component" value="Chromosome"/>
</dbReference>
<evidence type="ECO:0000313" key="2">
    <source>
        <dbReference type="Proteomes" id="UP000680866"/>
    </source>
</evidence>
<evidence type="ECO:0000313" key="1">
    <source>
        <dbReference type="EMBL" id="BCJ64211.1"/>
    </source>
</evidence>
<proteinExistence type="predicted"/>
<dbReference type="EMBL" id="AP023359">
    <property type="protein sequence ID" value="BCJ64211.1"/>
    <property type="molecule type" value="Genomic_DNA"/>
</dbReference>
<dbReference type="AlphaFoldDB" id="A0A810MT45"/>
<gene>
    <name evidence="1" type="ORF">Prubr_12320</name>
</gene>
<reference evidence="1" key="1">
    <citation type="submission" date="2020-08" db="EMBL/GenBank/DDBJ databases">
        <title>Whole genome shotgun sequence of Polymorphospora rubra NBRC 101157.</title>
        <authorList>
            <person name="Komaki H."/>
            <person name="Tamura T."/>
        </authorList>
    </citation>
    <scope>NUCLEOTIDE SEQUENCE</scope>
    <source>
        <strain evidence="1">NBRC 101157</strain>
    </source>
</reference>
<dbReference type="KEGG" id="pry:Prubr_12320"/>